<dbReference type="GO" id="GO:0006954">
    <property type="term" value="P:inflammatory response"/>
    <property type="evidence" value="ECO:0007669"/>
    <property type="project" value="UniProtKB-UniRule"/>
</dbReference>
<dbReference type="GO" id="GO:0005886">
    <property type="term" value="C:plasma membrane"/>
    <property type="evidence" value="ECO:0007669"/>
    <property type="project" value="TreeGrafter"/>
</dbReference>
<keyword evidence="13 14" id="KW-0395">Inflammatory response</keyword>
<dbReference type="PROSITE" id="PS50104">
    <property type="entry name" value="TIR"/>
    <property type="match status" value="1"/>
</dbReference>
<keyword evidence="4" id="KW-0433">Leucine-rich repeat</keyword>
<dbReference type="Proteomes" id="UP000694388">
    <property type="component" value="Unplaced"/>
</dbReference>
<dbReference type="Gene3D" id="3.40.50.10140">
    <property type="entry name" value="Toll/interleukin-1 receptor homology (TIR) domain"/>
    <property type="match status" value="1"/>
</dbReference>
<keyword evidence="11 14" id="KW-0675">Receptor</keyword>
<dbReference type="InterPro" id="IPR001611">
    <property type="entry name" value="Leu-rich_rpt"/>
</dbReference>
<evidence type="ECO:0000256" key="4">
    <source>
        <dbReference type="ARBA" id="ARBA00022614"/>
    </source>
</evidence>
<keyword evidence="9 16" id="KW-1133">Transmembrane helix</keyword>
<dbReference type="InterPro" id="IPR000483">
    <property type="entry name" value="Cys-rich_flank_reg_C"/>
</dbReference>
<evidence type="ECO:0000256" key="6">
    <source>
        <dbReference type="ARBA" id="ARBA00022729"/>
    </source>
</evidence>
<protein>
    <recommendedName>
        <fullName evidence="17">TIR domain-containing protein</fullName>
    </recommendedName>
</protein>
<keyword evidence="8 14" id="KW-0391">Immunity</keyword>
<name>A0A8C4PXD6_EPTBU</name>
<dbReference type="PRINTS" id="PR01537">
    <property type="entry name" value="INTRLKN1R1F"/>
</dbReference>
<dbReference type="InterPro" id="IPR017241">
    <property type="entry name" value="Toll-like_receptor"/>
</dbReference>
<keyword evidence="5 16" id="KW-0812">Transmembrane</keyword>
<proteinExistence type="inferred from homology"/>
<keyword evidence="12" id="KW-0325">Glycoprotein</keyword>
<evidence type="ECO:0000256" key="15">
    <source>
        <dbReference type="PIRSR" id="PIRSR037595-2"/>
    </source>
</evidence>
<dbReference type="GO" id="GO:0004888">
    <property type="term" value="F:transmembrane signaling receptor activity"/>
    <property type="evidence" value="ECO:0007669"/>
    <property type="project" value="InterPro"/>
</dbReference>
<reference evidence="18" key="2">
    <citation type="submission" date="2025-09" db="UniProtKB">
        <authorList>
            <consortium name="Ensembl"/>
        </authorList>
    </citation>
    <scope>IDENTIFICATION</scope>
</reference>
<keyword evidence="6" id="KW-0732">Signal</keyword>
<dbReference type="PROSITE" id="PS51450">
    <property type="entry name" value="LRR"/>
    <property type="match status" value="1"/>
</dbReference>
<evidence type="ECO:0000313" key="18">
    <source>
        <dbReference type="Ensembl" id="ENSEBUP00000003445.1"/>
    </source>
</evidence>
<evidence type="ECO:0000256" key="3">
    <source>
        <dbReference type="ARBA" id="ARBA00022588"/>
    </source>
</evidence>
<evidence type="ECO:0000259" key="17">
    <source>
        <dbReference type="PROSITE" id="PS50104"/>
    </source>
</evidence>
<evidence type="ECO:0000313" key="19">
    <source>
        <dbReference type="Proteomes" id="UP000694388"/>
    </source>
</evidence>
<comment type="similarity">
    <text evidence="2 14">Belongs to the Toll-like receptor family.</text>
</comment>
<keyword evidence="10 16" id="KW-0472">Membrane</keyword>
<evidence type="ECO:0000256" key="10">
    <source>
        <dbReference type="ARBA" id="ARBA00023136"/>
    </source>
</evidence>
<dbReference type="SUPFAM" id="SSF52200">
    <property type="entry name" value="Toll/Interleukin receptor TIR domain"/>
    <property type="match status" value="1"/>
</dbReference>
<feature type="transmembrane region" description="Helical" evidence="16">
    <location>
        <begin position="617"/>
        <end position="640"/>
    </location>
</feature>
<evidence type="ECO:0000256" key="7">
    <source>
        <dbReference type="ARBA" id="ARBA00022737"/>
    </source>
</evidence>
<comment type="subcellular location">
    <subcellularLocation>
        <location evidence="1">Membrane</location>
        <topology evidence="1">Single-pass type I membrane protein</topology>
    </subcellularLocation>
</comment>
<dbReference type="SUPFAM" id="SSF52047">
    <property type="entry name" value="RNI-like"/>
    <property type="match status" value="1"/>
</dbReference>
<dbReference type="InterPro" id="IPR000157">
    <property type="entry name" value="TIR_dom"/>
</dbReference>
<evidence type="ECO:0000256" key="12">
    <source>
        <dbReference type="ARBA" id="ARBA00023180"/>
    </source>
</evidence>
<evidence type="ECO:0000256" key="5">
    <source>
        <dbReference type="ARBA" id="ARBA00022692"/>
    </source>
</evidence>
<dbReference type="FunFam" id="3.40.50.10140:FF:000001">
    <property type="entry name" value="Toll-like receptor 2"/>
    <property type="match status" value="1"/>
</dbReference>
<keyword evidence="3 14" id="KW-0399">Innate immunity</keyword>
<dbReference type="AlphaFoldDB" id="A0A8C4PXD6"/>
<organism evidence="18 19">
    <name type="scientific">Eptatretus burgeri</name>
    <name type="common">Inshore hagfish</name>
    <dbReference type="NCBI Taxonomy" id="7764"/>
    <lineage>
        <taxon>Eukaryota</taxon>
        <taxon>Metazoa</taxon>
        <taxon>Chordata</taxon>
        <taxon>Craniata</taxon>
        <taxon>Vertebrata</taxon>
        <taxon>Cyclostomata</taxon>
        <taxon>Myxini</taxon>
        <taxon>Myxiniformes</taxon>
        <taxon>Myxinidae</taxon>
        <taxon>Eptatretinae</taxon>
        <taxon>Eptatretus</taxon>
    </lineage>
</organism>
<dbReference type="Pfam" id="PF01582">
    <property type="entry name" value="TIR"/>
    <property type="match status" value="1"/>
</dbReference>
<evidence type="ECO:0000256" key="11">
    <source>
        <dbReference type="ARBA" id="ARBA00023170"/>
    </source>
</evidence>
<dbReference type="SMART" id="SM00255">
    <property type="entry name" value="TIR"/>
    <property type="match status" value="1"/>
</dbReference>
<dbReference type="Gene3D" id="3.80.10.10">
    <property type="entry name" value="Ribonuclease Inhibitor"/>
    <property type="match status" value="2"/>
</dbReference>
<evidence type="ECO:0000256" key="8">
    <source>
        <dbReference type="ARBA" id="ARBA00022859"/>
    </source>
</evidence>
<dbReference type="Pfam" id="PF13855">
    <property type="entry name" value="LRR_8"/>
    <property type="match status" value="1"/>
</dbReference>
<keyword evidence="15" id="KW-1015">Disulfide bond</keyword>
<evidence type="ECO:0000256" key="14">
    <source>
        <dbReference type="PIRNR" id="PIRNR037595"/>
    </source>
</evidence>
<dbReference type="GeneTree" id="ENSGT00940000162201"/>
<keyword evidence="19" id="KW-1185">Reference proteome</keyword>
<dbReference type="SMART" id="SM00082">
    <property type="entry name" value="LRRCT"/>
    <property type="match status" value="1"/>
</dbReference>
<feature type="domain" description="TIR" evidence="17">
    <location>
        <begin position="669"/>
        <end position="812"/>
    </location>
</feature>
<feature type="disulfide bond" evidence="15">
    <location>
        <begin position="496"/>
        <end position="519"/>
    </location>
</feature>
<feature type="disulfide bond" evidence="15">
    <location>
        <begin position="417"/>
        <end position="445"/>
    </location>
</feature>
<evidence type="ECO:0000256" key="2">
    <source>
        <dbReference type="ARBA" id="ARBA00009634"/>
    </source>
</evidence>
<dbReference type="PIRSF" id="PIRSF037595">
    <property type="entry name" value="Toll-like_receptor"/>
    <property type="match status" value="1"/>
</dbReference>
<evidence type="ECO:0000256" key="13">
    <source>
        <dbReference type="ARBA" id="ARBA00023198"/>
    </source>
</evidence>
<evidence type="ECO:0000256" key="1">
    <source>
        <dbReference type="ARBA" id="ARBA00004479"/>
    </source>
</evidence>
<reference evidence="18" key="1">
    <citation type="submission" date="2025-08" db="UniProtKB">
        <authorList>
            <consortium name="Ensembl"/>
        </authorList>
    </citation>
    <scope>IDENTIFICATION</scope>
</reference>
<keyword evidence="7" id="KW-0677">Repeat</keyword>
<sequence>YQRTPGPYHFRGYGGLHVLLLASNKIKYLHPKVFIDTPHLQELDVHDNKLSAIPDKLRYLEIGSPNAVTLQSQDFLNIAKAPLQELRLNSGGPLRNYSSGALAFFHGLQRFVSNISLDSDPIFLFEILTDLANSSVTEMILENVFQKLLQNVTTDIFYGLTRCKHLQNLTLIDFHLTDVLAENLIKNIYLSSITRFGLIRMPCNLMHIRHLKIIDLSDNLLIAEGLWWKECHYTTELRLNSYGPLRNYSSGALASFHGLQRFASNVFIDEQPQVLPNILNDLANTPIKELRMSNLFHFMQRNVSFDYFEGLASCKDLRNFTIMHFMLTEVLVVNIVKNLYLSSITNFNIIKSSYSNDHAVIFEGVPGVNRTSPLREFTLDTILHIKFSNPKFLLNFTLFPDLSQVRISGTTMNSLMCYLLLVRRLKIVDFSGNLLNGKGLWRTECNFSVVFPDTTHLILSHNKFSDLDLVSTRLHLMPSIHYVDLSYNAISEFSFCQWPSILHVLILSHNDASLSGPICHSPHLHILDMSHTLLKSLDNSFLSRVPAIKEGIRNLHSLKLGHNPYFCNCDLYWFCTTFEKNVLVDWPDMYRCSYPDNMAGGKVEAFHPHLVQCDTRILITVTTLITGITGALIVGLGYYFDAIWFIRMGWLWVWAKRRGYKKLDSNQTFRYHAFISYSENDSSWVNDCLVPTLESLESGLRLCIHDRDFTPGEWIVDNIIQCIEQSSKTIFVLSRNFVNSQWCHYELYFAHHRTMCEREDSLVLLLLEPLPTSSVPSKFCKLRSLLGKKTYLAWPSEEAKRAIFWRDWCADELDKEIDKMPAETGWTLGAGGGRDDGKKSR</sequence>
<dbReference type="OMA" id="YYFDAIW"/>
<evidence type="ECO:0000256" key="9">
    <source>
        <dbReference type="ARBA" id="ARBA00022989"/>
    </source>
</evidence>
<dbReference type="InterPro" id="IPR032675">
    <property type="entry name" value="LRR_dom_sf"/>
</dbReference>
<dbReference type="GO" id="GO:0002224">
    <property type="term" value="P:toll-like receptor signaling pathway"/>
    <property type="evidence" value="ECO:0007669"/>
    <property type="project" value="InterPro"/>
</dbReference>
<dbReference type="Ensembl" id="ENSEBUT00000003816.1">
    <property type="protein sequence ID" value="ENSEBUP00000003445.1"/>
    <property type="gene ID" value="ENSEBUG00000002473.1"/>
</dbReference>
<dbReference type="InterPro" id="IPR035897">
    <property type="entry name" value="Toll_tir_struct_dom_sf"/>
</dbReference>
<dbReference type="PANTHER" id="PTHR24365:SF26">
    <property type="entry name" value="TOLL-LIKE RECEPTOR 18"/>
    <property type="match status" value="1"/>
</dbReference>
<accession>A0A8C4PXD6</accession>
<dbReference type="GO" id="GO:0045087">
    <property type="term" value="P:innate immune response"/>
    <property type="evidence" value="ECO:0007669"/>
    <property type="project" value="UniProtKB-UniRule"/>
</dbReference>
<dbReference type="PANTHER" id="PTHR24365">
    <property type="entry name" value="TOLL-LIKE RECEPTOR"/>
    <property type="match status" value="1"/>
</dbReference>
<evidence type="ECO:0000256" key="16">
    <source>
        <dbReference type="SAM" id="Phobius"/>
    </source>
</evidence>